<comment type="caution">
    <text evidence="1">The sequence shown here is derived from an EMBL/GenBank/DDBJ whole genome shotgun (WGS) entry which is preliminary data.</text>
</comment>
<dbReference type="Proteomes" id="UP001302126">
    <property type="component" value="Unassembled WGS sequence"/>
</dbReference>
<dbReference type="AlphaFoldDB" id="A0AAN7AGS8"/>
<dbReference type="InterPro" id="IPR011004">
    <property type="entry name" value="Trimer_LpxA-like_sf"/>
</dbReference>
<reference evidence="1" key="2">
    <citation type="submission" date="2023-05" db="EMBL/GenBank/DDBJ databases">
        <authorList>
            <consortium name="Lawrence Berkeley National Laboratory"/>
            <person name="Steindorff A."/>
            <person name="Hensen N."/>
            <person name="Bonometti L."/>
            <person name="Westerberg I."/>
            <person name="Brannstrom I.O."/>
            <person name="Guillou S."/>
            <person name="Cros-Aarteil S."/>
            <person name="Calhoun S."/>
            <person name="Haridas S."/>
            <person name="Kuo A."/>
            <person name="Mondo S."/>
            <person name="Pangilinan J."/>
            <person name="Riley R."/>
            <person name="Labutti K."/>
            <person name="Andreopoulos B."/>
            <person name="Lipzen A."/>
            <person name="Chen C."/>
            <person name="Yanf M."/>
            <person name="Daum C."/>
            <person name="Ng V."/>
            <person name="Clum A."/>
            <person name="Ohm R."/>
            <person name="Martin F."/>
            <person name="Silar P."/>
            <person name="Natvig D."/>
            <person name="Lalanne C."/>
            <person name="Gautier V."/>
            <person name="Ament-Velasquez S.L."/>
            <person name="Kruys A."/>
            <person name="Hutchinson M.I."/>
            <person name="Powell A.J."/>
            <person name="Barry K."/>
            <person name="Miller A.N."/>
            <person name="Grigoriev I.V."/>
            <person name="Debuchy R."/>
            <person name="Gladieux P."/>
            <person name="Thoren M.H."/>
            <person name="Johannesson H."/>
        </authorList>
    </citation>
    <scope>NUCLEOTIDE SEQUENCE</scope>
    <source>
        <strain evidence="1">PSN309</strain>
    </source>
</reference>
<organism evidence="1 2">
    <name type="scientific">Podospora australis</name>
    <dbReference type="NCBI Taxonomy" id="1536484"/>
    <lineage>
        <taxon>Eukaryota</taxon>
        <taxon>Fungi</taxon>
        <taxon>Dikarya</taxon>
        <taxon>Ascomycota</taxon>
        <taxon>Pezizomycotina</taxon>
        <taxon>Sordariomycetes</taxon>
        <taxon>Sordariomycetidae</taxon>
        <taxon>Sordariales</taxon>
        <taxon>Podosporaceae</taxon>
        <taxon>Podospora</taxon>
    </lineage>
</organism>
<evidence type="ECO:0000313" key="2">
    <source>
        <dbReference type="Proteomes" id="UP001302126"/>
    </source>
</evidence>
<dbReference type="SUPFAM" id="SSF51161">
    <property type="entry name" value="Trimeric LpxA-like enzymes"/>
    <property type="match status" value="1"/>
</dbReference>
<name>A0AAN7AGS8_9PEZI</name>
<proteinExistence type="predicted"/>
<sequence>MTNHLSTASGCSAKQPRLTEVAFPAGNQDFRDVRNRCSRACREFNNTPEDSVPNVRSQKWLDIVRPDRDRSLDASAAVTHDQTFGNAALKAATPFVKPPVHIDYGVRLKVGGSTFINRGCMIMDTPVADVVIGEGCNIGPNCCIISVTHPLSLDGRKSKQSLGLPVTIGNDVWIGANVTIL</sequence>
<dbReference type="PANTHER" id="PTHR23416">
    <property type="entry name" value="SIALIC ACID SYNTHASE-RELATED"/>
    <property type="match status" value="1"/>
</dbReference>
<dbReference type="Gene3D" id="2.160.10.10">
    <property type="entry name" value="Hexapeptide repeat proteins"/>
    <property type="match status" value="1"/>
</dbReference>
<accession>A0AAN7AGS8</accession>
<gene>
    <name evidence="1" type="ORF">QBC35DRAFT_21937</name>
</gene>
<evidence type="ECO:0000313" key="1">
    <source>
        <dbReference type="EMBL" id="KAK4185230.1"/>
    </source>
</evidence>
<dbReference type="PANTHER" id="PTHR23416:SF54">
    <property type="entry name" value="ACETYLTRANSFERASE, CYSE_LACA_LPXA_NODL FAMILY (AFU_ORTHOLOGUE AFUA_2G08430)-RELATED"/>
    <property type="match status" value="1"/>
</dbReference>
<dbReference type="EMBL" id="MU864457">
    <property type="protein sequence ID" value="KAK4185230.1"/>
    <property type="molecule type" value="Genomic_DNA"/>
</dbReference>
<protein>
    <submittedName>
        <fullName evidence="1">Maltose O-acetyltransferase</fullName>
    </submittedName>
</protein>
<reference evidence="1" key="1">
    <citation type="journal article" date="2023" name="Mol. Phylogenet. Evol.">
        <title>Genome-scale phylogeny and comparative genomics of the fungal order Sordariales.</title>
        <authorList>
            <person name="Hensen N."/>
            <person name="Bonometti L."/>
            <person name="Westerberg I."/>
            <person name="Brannstrom I.O."/>
            <person name="Guillou S."/>
            <person name="Cros-Aarteil S."/>
            <person name="Calhoun S."/>
            <person name="Haridas S."/>
            <person name="Kuo A."/>
            <person name="Mondo S."/>
            <person name="Pangilinan J."/>
            <person name="Riley R."/>
            <person name="LaButti K."/>
            <person name="Andreopoulos B."/>
            <person name="Lipzen A."/>
            <person name="Chen C."/>
            <person name="Yan M."/>
            <person name="Daum C."/>
            <person name="Ng V."/>
            <person name="Clum A."/>
            <person name="Steindorff A."/>
            <person name="Ohm R.A."/>
            <person name="Martin F."/>
            <person name="Silar P."/>
            <person name="Natvig D.O."/>
            <person name="Lalanne C."/>
            <person name="Gautier V."/>
            <person name="Ament-Velasquez S.L."/>
            <person name="Kruys A."/>
            <person name="Hutchinson M.I."/>
            <person name="Powell A.J."/>
            <person name="Barry K."/>
            <person name="Miller A.N."/>
            <person name="Grigoriev I.V."/>
            <person name="Debuchy R."/>
            <person name="Gladieux P."/>
            <person name="Hiltunen Thoren M."/>
            <person name="Johannesson H."/>
        </authorList>
    </citation>
    <scope>NUCLEOTIDE SEQUENCE</scope>
    <source>
        <strain evidence="1">PSN309</strain>
    </source>
</reference>
<keyword evidence="2" id="KW-1185">Reference proteome</keyword>
<dbReference type="InterPro" id="IPR051159">
    <property type="entry name" value="Hexapeptide_acetyltransf"/>
</dbReference>
<dbReference type="GO" id="GO:0008374">
    <property type="term" value="F:O-acyltransferase activity"/>
    <property type="evidence" value="ECO:0007669"/>
    <property type="project" value="TreeGrafter"/>
</dbReference>